<proteinExistence type="predicted"/>
<keyword evidence="5" id="KW-1185">Reference proteome</keyword>
<feature type="repeat" description="WD" evidence="3">
    <location>
        <begin position="54"/>
        <end position="86"/>
    </location>
</feature>
<dbReference type="EMBL" id="BEGY01000097">
    <property type="protein sequence ID" value="GAX83365.1"/>
    <property type="molecule type" value="Genomic_DNA"/>
</dbReference>
<dbReference type="PROSITE" id="PS50294">
    <property type="entry name" value="WD_REPEATS_REGION"/>
    <property type="match status" value="2"/>
</dbReference>
<organism evidence="4 5">
    <name type="scientific">Chlamydomonas eustigma</name>
    <dbReference type="NCBI Taxonomy" id="1157962"/>
    <lineage>
        <taxon>Eukaryota</taxon>
        <taxon>Viridiplantae</taxon>
        <taxon>Chlorophyta</taxon>
        <taxon>core chlorophytes</taxon>
        <taxon>Chlorophyceae</taxon>
        <taxon>CS clade</taxon>
        <taxon>Chlamydomonadales</taxon>
        <taxon>Chlamydomonadaceae</taxon>
        <taxon>Chlamydomonas</taxon>
    </lineage>
</organism>
<dbReference type="PROSITE" id="PS50082">
    <property type="entry name" value="WD_REPEATS_2"/>
    <property type="match status" value="2"/>
</dbReference>
<dbReference type="OrthoDB" id="190105at2759"/>
<dbReference type="Pfam" id="PF00400">
    <property type="entry name" value="WD40"/>
    <property type="match status" value="3"/>
</dbReference>
<evidence type="ECO:0000256" key="1">
    <source>
        <dbReference type="ARBA" id="ARBA00022574"/>
    </source>
</evidence>
<dbReference type="Proteomes" id="UP000232323">
    <property type="component" value="Unassembled WGS sequence"/>
</dbReference>
<name>A0A250XJV3_9CHLO</name>
<dbReference type="STRING" id="1157962.A0A250XJV3"/>
<keyword evidence="2" id="KW-0677">Repeat</keyword>
<dbReference type="InterPro" id="IPR036322">
    <property type="entry name" value="WD40_repeat_dom_sf"/>
</dbReference>
<dbReference type="InterPro" id="IPR050505">
    <property type="entry name" value="WDR55/POC1"/>
</dbReference>
<dbReference type="PANTHER" id="PTHR44019">
    <property type="entry name" value="WD REPEAT-CONTAINING PROTEIN 55"/>
    <property type="match status" value="1"/>
</dbReference>
<evidence type="ECO:0000256" key="2">
    <source>
        <dbReference type="ARBA" id="ARBA00022737"/>
    </source>
</evidence>
<sequence>MIEARLQAYGHSQRIFDVRFSPVNPAIFASGSDDTSARIWLIEESGHIRQVSCCMGHTAEVTRVAWSPDGQLLATGSADGTVCIWQAMLAAQGSSYNGHLLSVLDGHPEEVYHCEFITATSGKLVVLVASSESLYLWDVEKKKLLQKADAPGTACSSLNAEEAMQRGYKGAYIFSCATQPGSHSGRLVASACSDAQLRLWRLDEATEQLSFLQAIPLTGGARILTCCAFDSSGQMLAVSARDGTVFILDVGSWSVKQTLRLPDTTFCCSFTKCEGREMLALPASQGHVTLIDLYSAECSPICVEPGNGFSSPLLVVSHSATMDGSVSYLAAAGEAQLMPCLGPDRLGRNLNQKRSTPEKELLGVALPLTSSSGLSSEEVHEMMVDAKKSSMMSMFDRATSLNSPDPCSPSSTFSTVQRGCDDSTSAGLSCTTNSDDPSATIAEAALSAAIATVTVRRRGRVKPAGVASSVAKDNTKEQMIVDDAEFDPLFDSKAVEIGNFSREKVQLPAENSGHNHDMAGSDQSEQGMVMRAPIFVWRLMK</sequence>
<reference evidence="4 5" key="1">
    <citation type="submission" date="2017-08" db="EMBL/GenBank/DDBJ databases">
        <title>Acidophilic green algal genome provides insights into adaptation to an acidic environment.</title>
        <authorList>
            <person name="Hirooka S."/>
            <person name="Hirose Y."/>
            <person name="Kanesaki Y."/>
            <person name="Higuchi S."/>
            <person name="Fujiwara T."/>
            <person name="Onuma R."/>
            <person name="Era A."/>
            <person name="Ohbayashi R."/>
            <person name="Uzuka A."/>
            <person name="Nozaki H."/>
            <person name="Yoshikawa H."/>
            <person name="Miyagishima S.Y."/>
        </authorList>
    </citation>
    <scope>NUCLEOTIDE SEQUENCE [LARGE SCALE GENOMIC DNA]</scope>
    <source>
        <strain evidence="4 5">NIES-2499</strain>
    </source>
</reference>
<dbReference type="AlphaFoldDB" id="A0A250XJV3"/>
<accession>A0A250XJV3</accession>
<evidence type="ECO:0000256" key="3">
    <source>
        <dbReference type="PROSITE-ProRule" id="PRU00221"/>
    </source>
</evidence>
<dbReference type="SUPFAM" id="SSF50978">
    <property type="entry name" value="WD40 repeat-like"/>
    <property type="match status" value="1"/>
</dbReference>
<dbReference type="Gene3D" id="2.130.10.10">
    <property type="entry name" value="YVTN repeat-like/Quinoprotein amine dehydrogenase"/>
    <property type="match status" value="2"/>
</dbReference>
<comment type="caution">
    <text evidence="4">The sequence shown here is derived from an EMBL/GenBank/DDBJ whole genome shotgun (WGS) entry which is preliminary data.</text>
</comment>
<evidence type="ECO:0000313" key="4">
    <source>
        <dbReference type="EMBL" id="GAX83365.1"/>
    </source>
</evidence>
<dbReference type="SMART" id="SM00320">
    <property type="entry name" value="WD40"/>
    <property type="match status" value="5"/>
</dbReference>
<feature type="repeat" description="WD" evidence="3">
    <location>
        <begin position="8"/>
        <end position="50"/>
    </location>
</feature>
<dbReference type="InterPro" id="IPR001680">
    <property type="entry name" value="WD40_rpt"/>
</dbReference>
<protein>
    <submittedName>
        <fullName evidence="4">Uncharacterized protein</fullName>
    </submittedName>
</protein>
<gene>
    <name evidence="4" type="ORF">CEUSTIGMA_g10790.t1</name>
</gene>
<evidence type="ECO:0000313" key="5">
    <source>
        <dbReference type="Proteomes" id="UP000232323"/>
    </source>
</evidence>
<dbReference type="InterPro" id="IPR015943">
    <property type="entry name" value="WD40/YVTN_repeat-like_dom_sf"/>
</dbReference>
<keyword evidence="1 3" id="KW-0853">WD repeat</keyword>
<dbReference type="PANTHER" id="PTHR44019:SF8">
    <property type="entry name" value="POC1 CENTRIOLAR PROTEIN HOMOLOG"/>
    <property type="match status" value="1"/>
</dbReference>